<evidence type="ECO:0000256" key="3">
    <source>
        <dbReference type="ARBA" id="ARBA00022801"/>
    </source>
</evidence>
<keyword evidence="9" id="KW-1185">Reference proteome</keyword>
<feature type="binding site" evidence="7">
    <location>
        <position position="15"/>
    </location>
    <ligand>
        <name>tRNA</name>
        <dbReference type="ChEBI" id="CHEBI:17843"/>
    </ligand>
</feature>
<dbReference type="EMBL" id="CP139487">
    <property type="protein sequence ID" value="WPU65355.1"/>
    <property type="molecule type" value="Genomic_DNA"/>
</dbReference>
<feature type="active site" description="Proton acceptor" evidence="7">
    <location>
        <position position="20"/>
    </location>
</feature>
<feature type="site" description="Stabilizes the basic form of H active site to accept a proton" evidence="7">
    <location>
        <position position="91"/>
    </location>
</feature>
<dbReference type="Proteomes" id="UP001324634">
    <property type="component" value="Chromosome"/>
</dbReference>
<comment type="subcellular location">
    <subcellularLocation>
        <location evidence="7">Cytoplasm</location>
    </subcellularLocation>
</comment>
<dbReference type="NCBIfam" id="TIGR00447">
    <property type="entry name" value="pth"/>
    <property type="match status" value="1"/>
</dbReference>
<keyword evidence="2 7" id="KW-0820">tRNA-binding</keyword>
<proteinExistence type="inferred from homology"/>
<accession>A0AAX4HQN1</accession>
<dbReference type="GO" id="GO:0005737">
    <property type="term" value="C:cytoplasm"/>
    <property type="evidence" value="ECO:0007669"/>
    <property type="project" value="UniProtKB-SubCell"/>
</dbReference>
<feature type="binding site" evidence="7">
    <location>
        <position position="64"/>
    </location>
    <ligand>
        <name>tRNA</name>
        <dbReference type="ChEBI" id="CHEBI:17843"/>
    </ligand>
</feature>
<feature type="binding site" evidence="7">
    <location>
        <position position="66"/>
    </location>
    <ligand>
        <name>tRNA</name>
        <dbReference type="ChEBI" id="CHEBI:17843"/>
    </ligand>
</feature>
<comment type="function">
    <text evidence="7">Hydrolyzes ribosome-free peptidyl-tRNAs (with 1 or more amino acids incorporated), which drop off the ribosome during protein synthesis, or as a result of ribosome stalling.</text>
</comment>
<dbReference type="GO" id="GO:0006515">
    <property type="term" value="P:protein quality control for misfolded or incompletely synthesized proteins"/>
    <property type="evidence" value="ECO:0007669"/>
    <property type="project" value="UniProtKB-UniRule"/>
</dbReference>
<keyword evidence="7" id="KW-0963">Cytoplasm</keyword>
<dbReference type="PROSITE" id="PS01196">
    <property type="entry name" value="PEPT_TRNA_HYDROL_2"/>
    <property type="match status" value="1"/>
</dbReference>
<dbReference type="InterPro" id="IPR018171">
    <property type="entry name" value="Pept_tRNA_hydro_CS"/>
</dbReference>
<dbReference type="Pfam" id="PF01195">
    <property type="entry name" value="Pept_tRNA_hydro"/>
    <property type="match status" value="1"/>
</dbReference>
<dbReference type="InterPro" id="IPR001328">
    <property type="entry name" value="Pept_tRNA_hydro"/>
</dbReference>
<dbReference type="Gene3D" id="3.40.50.1470">
    <property type="entry name" value="Peptidyl-tRNA hydrolase"/>
    <property type="match status" value="1"/>
</dbReference>
<dbReference type="PANTHER" id="PTHR17224:SF1">
    <property type="entry name" value="PEPTIDYL-TRNA HYDROLASE"/>
    <property type="match status" value="1"/>
</dbReference>
<dbReference type="SUPFAM" id="SSF53178">
    <property type="entry name" value="Peptidyl-tRNA hydrolase-like"/>
    <property type="match status" value="1"/>
</dbReference>
<comment type="function">
    <text evidence="7">Catalyzes the release of premature peptidyl moieties from peptidyl-tRNA molecules trapped in stalled 50S ribosomal subunits, and thus maintains levels of free tRNAs and 50S ribosomes.</text>
</comment>
<evidence type="ECO:0000313" key="8">
    <source>
        <dbReference type="EMBL" id="WPU65355.1"/>
    </source>
</evidence>
<dbReference type="FunFam" id="3.40.50.1470:FF:000001">
    <property type="entry name" value="Peptidyl-tRNA hydrolase"/>
    <property type="match status" value="1"/>
</dbReference>
<sequence>MFQLVVGVGNPGSQYAETKHNIAWMLLDQTPTFGNAIWKSKFKGEYAEASIKGNKFYALKPQTFMNLSGESVQPMAAFFKIAPSEILVIHDELDIPFGQVHFKMGGGLAGHNGLKSIAACLGTDNFARMRVGIGRPPHGDVSGWVLGGFHGDQKIQLPLLIQKLHDPLVTAMVDGLQKVGTYNKKNLLA</sequence>
<evidence type="ECO:0000313" key="9">
    <source>
        <dbReference type="Proteomes" id="UP001324634"/>
    </source>
</evidence>
<evidence type="ECO:0000256" key="1">
    <source>
        <dbReference type="ARBA" id="ARBA00013260"/>
    </source>
</evidence>
<dbReference type="RefSeq" id="WP_321395663.1">
    <property type="nucleotide sequence ID" value="NZ_CP139487.1"/>
</dbReference>
<dbReference type="PANTHER" id="PTHR17224">
    <property type="entry name" value="PEPTIDYL-TRNA HYDROLASE"/>
    <property type="match status" value="1"/>
</dbReference>
<comment type="similarity">
    <text evidence="5 7">Belongs to the PTH family.</text>
</comment>
<reference evidence="8 9" key="1">
    <citation type="submission" date="2023-11" db="EMBL/GenBank/DDBJ databases">
        <title>Peredibacter starrii A3.12.</title>
        <authorList>
            <person name="Mitchell R.J."/>
        </authorList>
    </citation>
    <scope>NUCLEOTIDE SEQUENCE [LARGE SCALE GENOMIC DNA]</scope>
    <source>
        <strain evidence="8 9">A3.12</strain>
    </source>
</reference>
<dbReference type="GO" id="GO:0004045">
    <property type="term" value="F:peptidyl-tRNA hydrolase activity"/>
    <property type="evidence" value="ECO:0007669"/>
    <property type="project" value="UniProtKB-UniRule"/>
</dbReference>
<evidence type="ECO:0000256" key="5">
    <source>
        <dbReference type="ARBA" id="ARBA00038063"/>
    </source>
</evidence>
<evidence type="ECO:0000256" key="4">
    <source>
        <dbReference type="ARBA" id="ARBA00022884"/>
    </source>
</evidence>
<evidence type="ECO:0000256" key="7">
    <source>
        <dbReference type="HAMAP-Rule" id="MF_00083"/>
    </source>
</evidence>
<keyword evidence="4 7" id="KW-0694">RNA-binding</keyword>
<evidence type="ECO:0000256" key="2">
    <source>
        <dbReference type="ARBA" id="ARBA00022555"/>
    </source>
</evidence>
<dbReference type="KEGG" id="psti:SOO65_01180"/>
<dbReference type="CDD" id="cd00462">
    <property type="entry name" value="PTH"/>
    <property type="match status" value="1"/>
</dbReference>
<protein>
    <recommendedName>
        <fullName evidence="6 7">Peptidyl-tRNA hydrolase</fullName>
        <shortName evidence="7">Pth</shortName>
        <ecNumber evidence="1 7">3.1.1.29</ecNumber>
    </recommendedName>
</protein>
<feature type="binding site" evidence="7">
    <location>
        <position position="112"/>
    </location>
    <ligand>
        <name>tRNA</name>
        <dbReference type="ChEBI" id="CHEBI:17843"/>
    </ligand>
</feature>
<organism evidence="8 9">
    <name type="scientific">Peredibacter starrii</name>
    <dbReference type="NCBI Taxonomy" id="28202"/>
    <lineage>
        <taxon>Bacteria</taxon>
        <taxon>Pseudomonadati</taxon>
        <taxon>Bdellovibrionota</taxon>
        <taxon>Bacteriovoracia</taxon>
        <taxon>Bacteriovoracales</taxon>
        <taxon>Bacteriovoracaceae</taxon>
        <taxon>Peredibacter</taxon>
    </lineage>
</organism>
<dbReference type="GO" id="GO:0072344">
    <property type="term" value="P:rescue of stalled ribosome"/>
    <property type="evidence" value="ECO:0007669"/>
    <property type="project" value="UniProtKB-UniRule"/>
</dbReference>
<dbReference type="HAMAP" id="MF_00083">
    <property type="entry name" value="Pept_tRNA_hydro_bact"/>
    <property type="match status" value="1"/>
</dbReference>
<gene>
    <name evidence="7 8" type="primary">pth</name>
    <name evidence="8" type="ORF">SOO65_01180</name>
</gene>
<evidence type="ECO:0000256" key="6">
    <source>
        <dbReference type="ARBA" id="ARBA00050038"/>
    </source>
</evidence>
<dbReference type="EC" id="3.1.1.29" evidence="1 7"/>
<dbReference type="AlphaFoldDB" id="A0AAX4HQN1"/>
<feature type="site" description="Discriminates between blocked and unblocked aminoacyl-tRNA" evidence="7">
    <location>
        <position position="10"/>
    </location>
</feature>
<keyword evidence="3 7" id="KW-0378">Hydrolase</keyword>
<name>A0AAX4HQN1_9BACT</name>
<dbReference type="GO" id="GO:0000049">
    <property type="term" value="F:tRNA binding"/>
    <property type="evidence" value="ECO:0007669"/>
    <property type="project" value="UniProtKB-UniRule"/>
</dbReference>
<comment type="subunit">
    <text evidence="7">Monomer.</text>
</comment>
<dbReference type="InterPro" id="IPR036416">
    <property type="entry name" value="Pept_tRNA_hydro_sf"/>
</dbReference>
<comment type="catalytic activity">
    <reaction evidence="7">
        <text>an N-acyl-L-alpha-aminoacyl-tRNA + H2O = an N-acyl-L-amino acid + a tRNA + H(+)</text>
        <dbReference type="Rhea" id="RHEA:54448"/>
        <dbReference type="Rhea" id="RHEA-COMP:10123"/>
        <dbReference type="Rhea" id="RHEA-COMP:13883"/>
        <dbReference type="ChEBI" id="CHEBI:15377"/>
        <dbReference type="ChEBI" id="CHEBI:15378"/>
        <dbReference type="ChEBI" id="CHEBI:59874"/>
        <dbReference type="ChEBI" id="CHEBI:78442"/>
        <dbReference type="ChEBI" id="CHEBI:138191"/>
        <dbReference type="EC" id="3.1.1.29"/>
    </reaction>
</comment>